<reference evidence="2" key="1">
    <citation type="journal article" date="2019" name="Int. J. Syst. Evol. Microbiol.">
        <title>The Global Catalogue of Microorganisms (GCM) 10K type strain sequencing project: providing services to taxonomists for standard genome sequencing and annotation.</title>
        <authorList>
            <consortium name="The Broad Institute Genomics Platform"/>
            <consortium name="The Broad Institute Genome Sequencing Center for Infectious Disease"/>
            <person name="Wu L."/>
            <person name="Ma J."/>
        </authorList>
    </citation>
    <scope>NUCLEOTIDE SEQUENCE [LARGE SCALE GENOMIC DNA]</scope>
    <source>
        <strain evidence="2">JCM 19635</strain>
    </source>
</reference>
<dbReference type="EMBL" id="JBHTEK010000004">
    <property type="protein sequence ID" value="MFC7670905.1"/>
    <property type="molecule type" value="Genomic_DNA"/>
</dbReference>
<protein>
    <submittedName>
        <fullName evidence="1">Uncharacterized protein</fullName>
    </submittedName>
</protein>
<gene>
    <name evidence="1" type="ORF">ACFQT0_28575</name>
</gene>
<name>A0ABW2UBU5_9BACT</name>
<proteinExistence type="predicted"/>
<dbReference type="RefSeq" id="WP_380206689.1">
    <property type="nucleotide sequence ID" value="NZ_JBHTEK010000004.1"/>
</dbReference>
<comment type="caution">
    <text evidence="1">The sequence shown here is derived from an EMBL/GenBank/DDBJ whole genome shotgun (WGS) entry which is preliminary data.</text>
</comment>
<keyword evidence="2" id="KW-1185">Reference proteome</keyword>
<accession>A0ABW2UBU5</accession>
<sequence length="360" mass="41060">MVILMPAVFGKPPKMFSSLRDEIEKALPPLVDKLNREKVHLTETLISNLVPIRFSPRVQTARINYKREEIIKQSKSTGWKLSYRSGEAIVAARAMELAAGDAFGDKHFDFLVKGDILYTFSDLSNVSSPYRKIIDLGTIEEITVADLTTTLDGENVFKYLLRNVVRHKLASQSVAYMAEENLFYFGGKPVMSDVSIGWGDNKNAQRNVITQIWSKEKLVDGEKQLPHIVCFRHFAMRITFPVLGGKWYACINPTYICTSANGNGRRKSRFSEHYVKGKKKLENNDAVYQNVRCWAWYLSPNYGSFTPYPHLQFDSAVTFDEMPYLSDQKWLPPRKAEERKVNAEGEEISVKPGETYSLGF</sequence>
<dbReference type="Proteomes" id="UP001596513">
    <property type="component" value="Unassembled WGS sequence"/>
</dbReference>
<evidence type="ECO:0000313" key="2">
    <source>
        <dbReference type="Proteomes" id="UP001596513"/>
    </source>
</evidence>
<organism evidence="1 2">
    <name type="scientific">Hymenobacter humi</name>
    <dbReference type="NCBI Taxonomy" id="1411620"/>
    <lineage>
        <taxon>Bacteria</taxon>
        <taxon>Pseudomonadati</taxon>
        <taxon>Bacteroidota</taxon>
        <taxon>Cytophagia</taxon>
        <taxon>Cytophagales</taxon>
        <taxon>Hymenobacteraceae</taxon>
        <taxon>Hymenobacter</taxon>
    </lineage>
</organism>
<evidence type="ECO:0000313" key="1">
    <source>
        <dbReference type="EMBL" id="MFC7670905.1"/>
    </source>
</evidence>